<dbReference type="InterPro" id="IPR020094">
    <property type="entry name" value="TruA/RsuA/RluB/E/F_N"/>
</dbReference>
<evidence type="ECO:0000313" key="16">
    <source>
        <dbReference type="EMBL" id="KAJ9550179.1"/>
    </source>
</evidence>
<keyword evidence="17" id="KW-1185">Reference proteome</keyword>
<dbReference type="PANTHER" id="PTHR11142">
    <property type="entry name" value="PSEUDOURIDYLATE SYNTHASE"/>
    <property type="match status" value="1"/>
</dbReference>
<dbReference type="InterPro" id="IPR020103">
    <property type="entry name" value="PsdUridine_synth_cat_dom_sf"/>
</dbReference>
<dbReference type="InterPro" id="IPR041708">
    <property type="entry name" value="PUS1/PUS2-like"/>
</dbReference>
<dbReference type="Gene3D" id="3.30.70.580">
    <property type="entry name" value="Pseudouridine synthase I, catalytic domain, N-terminal subdomain"/>
    <property type="match status" value="1"/>
</dbReference>
<comment type="similarity">
    <text evidence="3">Belongs to the triosephosphate isomerase family.</text>
</comment>
<dbReference type="CDD" id="cd02568">
    <property type="entry name" value="PseudoU_synth_PUS1_PUS2"/>
    <property type="match status" value="1"/>
</dbReference>
<dbReference type="GO" id="GO:0031119">
    <property type="term" value="P:tRNA pseudouridine synthesis"/>
    <property type="evidence" value="ECO:0007669"/>
    <property type="project" value="InterPro"/>
</dbReference>
<dbReference type="GO" id="GO:1990481">
    <property type="term" value="P:mRNA pseudouridine synthesis"/>
    <property type="evidence" value="ECO:0007669"/>
    <property type="project" value="TreeGrafter"/>
</dbReference>
<organism evidence="16 17">
    <name type="scientific">Centaurea solstitialis</name>
    <name type="common">yellow star-thistle</name>
    <dbReference type="NCBI Taxonomy" id="347529"/>
    <lineage>
        <taxon>Eukaryota</taxon>
        <taxon>Viridiplantae</taxon>
        <taxon>Streptophyta</taxon>
        <taxon>Embryophyta</taxon>
        <taxon>Tracheophyta</taxon>
        <taxon>Spermatophyta</taxon>
        <taxon>Magnoliopsida</taxon>
        <taxon>eudicotyledons</taxon>
        <taxon>Gunneridae</taxon>
        <taxon>Pentapetalae</taxon>
        <taxon>asterids</taxon>
        <taxon>campanulids</taxon>
        <taxon>Asterales</taxon>
        <taxon>Asteraceae</taxon>
        <taxon>Carduoideae</taxon>
        <taxon>Cardueae</taxon>
        <taxon>Centaureinae</taxon>
        <taxon>Centaurea</taxon>
    </lineage>
</organism>
<gene>
    <name evidence="16" type="ORF">OSB04_014224</name>
</gene>
<evidence type="ECO:0000256" key="2">
    <source>
        <dbReference type="ARBA" id="ARBA00004123"/>
    </source>
</evidence>
<dbReference type="GO" id="GO:0004807">
    <property type="term" value="F:triose-phosphate isomerase activity"/>
    <property type="evidence" value="ECO:0007669"/>
    <property type="project" value="InterPro"/>
</dbReference>
<dbReference type="SUPFAM" id="SSF55120">
    <property type="entry name" value="Pseudouridine synthase"/>
    <property type="match status" value="1"/>
</dbReference>
<dbReference type="GO" id="GO:0003723">
    <property type="term" value="F:RNA binding"/>
    <property type="evidence" value="ECO:0007669"/>
    <property type="project" value="InterPro"/>
</dbReference>
<proteinExistence type="inferred from homology"/>
<feature type="region of interest" description="Disordered" evidence="14">
    <location>
        <begin position="186"/>
        <end position="245"/>
    </location>
</feature>
<keyword evidence="9" id="KW-0539">Nucleus</keyword>
<dbReference type="Pfam" id="PF01416">
    <property type="entry name" value="PseudoU_synth_1"/>
    <property type="match status" value="1"/>
</dbReference>
<comment type="catalytic activity">
    <reaction evidence="11">
        <text>a uridine in tRNA = a pseudouridine in tRNA</text>
        <dbReference type="Rhea" id="RHEA:54572"/>
        <dbReference type="Rhea" id="RHEA-COMP:13339"/>
        <dbReference type="Rhea" id="RHEA-COMP:13934"/>
        <dbReference type="ChEBI" id="CHEBI:65314"/>
        <dbReference type="ChEBI" id="CHEBI:65315"/>
    </reaction>
</comment>
<dbReference type="FunFam" id="3.30.70.660:FF:000002">
    <property type="entry name" value="tRNA pseudouridine synthase"/>
    <property type="match status" value="1"/>
</dbReference>
<evidence type="ECO:0000256" key="10">
    <source>
        <dbReference type="ARBA" id="ARBA00024331"/>
    </source>
</evidence>
<protein>
    <recommendedName>
        <fullName evidence="15">Pseudouridine synthase I TruA alpha/beta domain-containing protein</fullName>
    </recommendedName>
</protein>
<evidence type="ECO:0000256" key="11">
    <source>
        <dbReference type="ARBA" id="ARBA00036943"/>
    </source>
</evidence>
<dbReference type="InterPro" id="IPR000652">
    <property type="entry name" value="Triosephosphate_isomerase"/>
</dbReference>
<comment type="subunit">
    <text evidence="5">Homodimer.</text>
</comment>
<dbReference type="GO" id="GO:0009982">
    <property type="term" value="F:pseudouridine synthase activity"/>
    <property type="evidence" value="ECO:0007669"/>
    <property type="project" value="InterPro"/>
</dbReference>
<sequence length="1037" mass="114787">MGRKFFVGGNWKCNGTAEDVKKIVATLNAGQIPSTDIVVKLEILKLVFCVCSAEMLVNLSIPWVILGHSERRALLNETNEFVGDKVAYALSQGLKVIACVGETLEQREAGTTMEVVAAQTKAIADKIKSWDNVVLAYEPVWAIGTGKVASPAQAQEVHAGLRKWFQDNISAEVAATTRIIYEAVEDQTSLSPPSRPPPSPPPPPPPPQEEPDSKKLKLSTTTATATTTSDDEDRTTTTATTEEKKPRYKRRKVAILFAYCGVGYQGMQKNPGAKTIEGDLEEALYFSGAVPETDRGCPKRFDFARSARTDKGVSAVGQVVSGKFYVDPPGFIERLNNNLPSQFRVFGYKRVTASFSAKKFCDRRRYVYLLPVFALDPGSHRDRESVLASLGSENKLVKCLECSEKGRKVEFQSSISSNGLSALSDSDGKQENAASLHNGSSKPVIVECKSSENSSALGNGVGDEIVKENVFCYGEKEKERFNRILKHYEGTHNFHNFTTRTKAADPAANRYIISFHANTTVTVDGIEFVKCEVVGQSFMLHQIRKMIGVAVAIMRNCAPESLMETALQQDVRINVPTAPEVGFILDECFFTSYNQKWEDTHEEVSMKAYAEEAEEFKLKHIYSHIAATEHKEGSVAVWLHSLNHRNYPDLGPEENEVPESQVEESTRYTRDLLDHLDSHNQKANPSKKADPFLDLAASGRVCVRPIRYYGKATVVDIDLEHLATAMKNRLNLVFPFIQKLRNCYNCGSETSITDTIMADVNMMVDTAMAITYNRLRHILELYDHSVCNARMNPRSPGSNRHKFPAFIASVLGSIGPLRIMDGPEPMVIVYATSANRSRTYGRATPFTFKCGQFQRLVENLEAIGVPLDTIDVKAVDHGGSFFTTIVPTHDHGLWGYIAPFHHSHYKHKDIVSAWFTLHDDPAIRAFEDCSLRIECCTDSVVINAINATRPENVPDDLDGATSRTQPVGGHFPVNGFGIRSTVAANGANAAVPTAVYIVGRGTKRYYCTSLARDLPQDEMFTLLRECIFTPSYGSTTF</sequence>
<feature type="compositionally biased region" description="Pro residues" evidence="14">
    <location>
        <begin position="193"/>
        <end position="208"/>
    </location>
</feature>
<feature type="region of interest" description="Disordered" evidence="14">
    <location>
        <begin position="419"/>
        <end position="438"/>
    </location>
</feature>
<dbReference type="NCBIfam" id="TIGR00071">
    <property type="entry name" value="hisT_truA"/>
    <property type="match status" value="1"/>
</dbReference>
<evidence type="ECO:0000256" key="5">
    <source>
        <dbReference type="ARBA" id="ARBA00011738"/>
    </source>
</evidence>
<feature type="active site" description="Nucleophile" evidence="12">
    <location>
        <position position="310"/>
    </location>
</feature>
<reference evidence="16" key="1">
    <citation type="submission" date="2023-03" db="EMBL/GenBank/DDBJ databases">
        <title>Chromosome-scale reference genome and RAD-based genetic map of yellow starthistle (Centaurea solstitialis) reveal putative structural variation and QTLs associated with invader traits.</title>
        <authorList>
            <person name="Reatini B."/>
            <person name="Cang F.A."/>
            <person name="Jiang Q."/>
            <person name="Mckibben M.T.W."/>
            <person name="Barker M.S."/>
            <person name="Rieseberg L.H."/>
            <person name="Dlugosch K.M."/>
        </authorList>
    </citation>
    <scope>NUCLEOTIDE SEQUENCE</scope>
    <source>
        <strain evidence="16">CAN-66</strain>
        <tissue evidence="16">Leaf</tissue>
    </source>
</reference>
<keyword evidence="6" id="KW-0507">mRNA processing</keyword>
<dbReference type="InterPro" id="IPR020095">
    <property type="entry name" value="PsdUridine_synth_TruA_C"/>
</dbReference>
<dbReference type="EMBL" id="JARYMX010000004">
    <property type="protein sequence ID" value="KAJ9550179.1"/>
    <property type="molecule type" value="Genomic_DNA"/>
</dbReference>
<evidence type="ECO:0000256" key="1">
    <source>
        <dbReference type="ARBA" id="ARBA00001166"/>
    </source>
</evidence>
<comment type="catalytic activity">
    <reaction evidence="1">
        <text>a uridine in mRNA = a pseudouridine in mRNA</text>
        <dbReference type="Rhea" id="RHEA:56644"/>
        <dbReference type="Rhea" id="RHEA-COMP:14658"/>
        <dbReference type="Rhea" id="RHEA-COMP:14659"/>
        <dbReference type="ChEBI" id="CHEBI:65314"/>
        <dbReference type="ChEBI" id="CHEBI:65315"/>
    </reaction>
</comment>
<dbReference type="GO" id="GO:0005634">
    <property type="term" value="C:nucleus"/>
    <property type="evidence" value="ECO:0007669"/>
    <property type="project" value="UniProtKB-SubCell"/>
</dbReference>
<dbReference type="InterPro" id="IPR001406">
    <property type="entry name" value="PsdUridine_synth_TruA"/>
</dbReference>
<dbReference type="PANTHER" id="PTHR11142:SF4">
    <property type="entry name" value="PSEUDOURIDYLATE SYNTHASE 1 HOMOLOG"/>
    <property type="match status" value="1"/>
</dbReference>
<dbReference type="Gene3D" id="3.20.20.70">
    <property type="entry name" value="Aldolase class I"/>
    <property type="match status" value="1"/>
</dbReference>
<dbReference type="GO" id="GO:0006397">
    <property type="term" value="P:mRNA processing"/>
    <property type="evidence" value="ECO:0007669"/>
    <property type="project" value="UniProtKB-KW"/>
</dbReference>
<evidence type="ECO:0000256" key="6">
    <source>
        <dbReference type="ARBA" id="ARBA00022664"/>
    </source>
</evidence>
<dbReference type="CDD" id="cd00311">
    <property type="entry name" value="TIM"/>
    <property type="match status" value="1"/>
</dbReference>
<comment type="subcellular location">
    <subcellularLocation>
        <location evidence="2">Nucleus</location>
    </subcellularLocation>
</comment>
<evidence type="ECO:0000313" key="17">
    <source>
        <dbReference type="Proteomes" id="UP001172457"/>
    </source>
</evidence>
<dbReference type="PROSITE" id="PS00171">
    <property type="entry name" value="TIM_1"/>
    <property type="match status" value="1"/>
</dbReference>
<evidence type="ECO:0000259" key="15">
    <source>
        <dbReference type="Pfam" id="PF01416"/>
    </source>
</evidence>
<feature type="domain" description="Pseudouridine synthase I TruA alpha/beta" evidence="15">
    <location>
        <begin position="485"/>
        <end position="590"/>
    </location>
</feature>
<evidence type="ECO:0000256" key="9">
    <source>
        <dbReference type="ARBA" id="ARBA00023242"/>
    </source>
</evidence>
<dbReference type="NCBIfam" id="TIGR00419">
    <property type="entry name" value="tim"/>
    <property type="match status" value="1"/>
</dbReference>
<comment type="pathway">
    <text evidence="10">Carbohydrate biosynthesis.</text>
</comment>
<evidence type="ECO:0000256" key="12">
    <source>
        <dbReference type="PIRSR" id="PIRSR641708-1"/>
    </source>
</evidence>
<keyword evidence="8" id="KW-0413">Isomerase</keyword>
<evidence type="ECO:0000256" key="13">
    <source>
        <dbReference type="PIRSR" id="PIRSR641708-2"/>
    </source>
</evidence>
<dbReference type="InterPro" id="IPR013785">
    <property type="entry name" value="Aldolase_TIM"/>
</dbReference>
<dbReference type="InterPro" id="IPR020861">
    <property type="entry name" value="Triosephosphate_isomerase_AS"/>
</dbReference>
<dbReference type="Proteomes" id="UP001172457">
    <property type="component" value="Chromosome 4"/>
</dbReference>
<name>A0AA38SYA9_9ASTR</name>
<evidence type="ECO:0000256" key="8">
    <source>
        <dbReference type="ARBA" id="ARBA00023235"/>
    </source>
</evidence>
<dbReference type="Pfam" id="PF00121">
    <property type="entry name" value="TIM"/>
    <property type="match status" value="1"/>
</dbReference>
<feature type="binding site" evidence="13">
    <location>
        <position position="366"/>
    </location>
    <ligand>
        <name>substrate</name>
    </ligand>
</feature>
<accession>A0AA38SYA9</accession>
<evidence type="ECO:0000256" key="3">
    <source>
        <dbReference type="ARBA" id="ARBA00007422"/>
    </source>
</evidence>
<dbReference type="AlphaFoldDB" id="A0AA38SYA9"/>
<comment type="caution">
    <text evidence="16">The sequence shown here is derived from an EMBL/GenBank/DDBJ whole genome shotgun (WGS) entry which is preliminary data.</text>
</comment>
<dbReference type="InterPro" id="IPR020097">
    <property type="entry name" value="PsdUridine_synth_TruA_a/b_dom"/>
</dbReference>
<evidence type="ECO:0000256" key="4">
    <source>
        <dbReference type="ARBA" id="ARBA00009375"/>
    </source>
</evidence>
<dbReference type="Gene3D" id="3.30.70.660">
    <property type="entry name" value="Pseudouridine synthase I, catalytic domain, C-terminal subdomain"/>
    <property type="match status" value="1"/>
</dbReference>
<evidence type="ECO:0000256" key="14">
    <source>
        <dbReference type="SAM" id="MobiDB-lite"/>
    </source>
</evidence>
<evidence type="ECO:0000256" key="7">
    <source>
        <dbReference type="ARBA" id="ARBA00022694"/>
    </source>
</evidence>
<dbReference type="PROSITE" id="PS51440">
    <property type="entry name" value="TIM_2"/>
    <property type="match status" value="1"/>
</dbReference>
<dbReference type="InterPro" id="IPR035990">
    <property type="entry name" value="TIM_sf"/>
</dbReference>
<comment type="similarity">
    <text evidence="4">Belongs to the tRNA pseudouridine synthase TruA family.</text>
</comment>
<keyword evidence="7" id="KW-0819">tRNA processing</keyword>
<dbReference type="SUPFAM" id="SSF51351">
    <property type="entry name" value="Triosephosphate isomerase (TIM)"/>
    <property type="match status" value="1"/>
</dbReference>
<dbReference type="FunFam" id="3.30.70.580:FF:000002">
    <property type="entry name" value="tRNA pseudouridine synthase"/>
    <property type="match status" value="1"/>
</dbReference>